<dbReference type="PANTHER" id="PTHR47447:SF17">
    <property type="entry name" value="OS12G0638900 PROTEIN"/>
    <property type="match status" value="1"/>
</dbReference>
<feature type="repeat" description="PPR" evidence="2">
    <location>
        <begin position="637"/>
        <end position="671"/>
    </location>
</feature>
<feature type="chain" id="PRO_5044841008" description="PDZ domain-containing protein" evidence="3">
    <location>
        <begin position="21"/>
        <end position="1082"/>
    </location>
</feature>
<dbReference type="InterPro" id="IPR011990">
    <property type="entry name" value="TPR-like_helical_dom_sf"/>
</dbReference>
<name>A0ABD3P6Z2_9STRA</name>
<evidence type="ECO:0000313" key="5">
    <source>
        <dbReference type="Proteomes" id="UP001530315"/>
    </source>
</evidence>
<evidence type="ECO:0000256" key="3">
    <source>
        <dbReference type="SAM" id="SignalP"/>
    </source>
</evidence>
<accession>A0ABD3P6Z2</accession>
<keyword evidence="3" id="KW-0732">Signal</keyword>
<organism evidence="4 5">
    <name type="scientific">Stephanodiscus triporus</name>
    <dbReference type="NCBI Taxonomy" id="2934178"/>
    <lineage>
        <taxon>Eukaryota</taxon>
        <taxon>Sar</taxon>
        <taxon>Stramenopiles</taxon>
        <taxon>Ochrophyta</taxon>
        <taxon>Bacillariophyta</taxon>
        <taxon>Coscinodiscophyceae</taxon>
        <taxon>Thalassiosirophycidae</taxon>
        <taxon>Stephanodiscales</taxon>
        <taxon>Stephanodiscaceae</taxon>
        <taxon>Stephanodiscus</taxon>
    </lineage>
</organism>
<dbReference type="Proteomes" id="UP001530315">
    <property type="component" value="Unassembled WGS sequence"/>
</dbReference>
<reference evidence="4 5" key="1">
    <citation type="submission" date="2024-10" db="EMBL/GenBank/DDBJ databases">
        <title>Updated reference genomes for cyclostephanoid diatoms.</title>
        <authorList>
            <person name="Roberts W.R."/>
            <person name="Alverson A.J."/>
        </authorList>
    </citation>
    <scope>NUCLEOTIDE SEQUENCE [LARGE SCALE GENOMIC DNA]</scope>
    <source>
        <strain evidence="4 5">AJA276-08</strain>
    </source>
</reference>
<dbReference type="Gene3D" id="1.25.40.10">
    <property type="entry name" value="Tetratricopeptide repeat domain"/>
    <property type="match status" value="3"/>
</dbReference>
<evidence type="ECO:0000256" key="1">
    <source>
        <dbReference type="ARBA" id="ARBA00022737"/>
    </source>
</evidence>
<feature type="repeat" description="PPR" evidence="2">
    <location>
        <begin position="707"/>
        <end position="741"/>
    </location>
</feature>
<dbReference type="PROSITE" id="PS51375">
    <property type="entry name" value="PPR"/>
    <property type="match status" value="4"/>
</dbReference>
<evidence type="ECO:0000256" key="2">
    <source>
        <dbReference type="PROSITE-ProRule" id="PRU00708"/>
    </source>
</evidence>
<evidence type="ECO:0008006" key="6">
    <source>
        <dbReference type="Google" id="ProtNLM"/>
    </source>
</evidence>
<feature type="repeat" description="PPR" evidence="2">
    <location>
        <begin position="672"/>
        <end position="706"/>
    </location>
</feature>
<gene>
    <name evidence="4" type="ORF">ACHAW5_003944</name>
</gene>
<dbReference type="PANTHER" id="PTHR47447">
    <property type="entry name" value="OS03G0856100 PROTEIN"/>
    <property type="match status" value="1"/>
</dbReference>
<keyword evidence="5" id="KW-1185">Reference proteome</keyword>
<sequence length="1082" mass="117318">MVKYTSAALVILSTSEVGAAVTTSSAFINLFRKNPKTSSPRSNSRRYSAIPYDEFAENFDDQSVVLPSFPSTANLLDIPEDNQAEVDALLAKKEKRRVARLQRARTSNYQITLPLTGSLVQPPSPSAYEESGGDGASRVEALATLVAKGQEIAVSNTIGMSLRQVYSGRKLSELALDVDTMRFQSFEDEVQGRSVDGEENAQVTGSVQVLQNSSLEIMKESFDGVVVSSVARGGLAWQSGVRAGDILIATSATIGSKLWPKSTLDGVRSAISSRKVILPTMDFEFRRLASEEGDGAETVQSFELSLLRPIGINVEETDDGYVTIMGISDKAAPVVKNNLRVGDRVVSVESSVGAQMWDVYSVDGLTSAVTSRLPGQPVRISFEPISEVDETTVTSKQPPTAPAASTNAVVGFRQAGKSAAESALSSSSTATQMQRKMLLSRSRDLLRTYIARNEVTKNIKVADRVLEAVMDASAVLDGKTLNLIMKAYNTCSDAAKAITIFEEVFGLAGDGSEKEVERIYGGKLSADMTALNIFNISALLHAHAIRGDYESALRVLAAVEGKTEFYIKGEKSRSWSGWGDPLNMLPDTRMYNIALSAAAKRGTKEGLRAAAKIFDNMPNPPLNNPPNNPPLGKPAKNLVTYNIMIDAFAMAGQYQNAFDVFQSLKKSSLKPDRVSFTALIKASIKSGDLEKALDLLDDMKWIGIQPDLVTYNNIIESLSNANRLFEAKDLVNEMEKARVSPDSMTYGLLMNGLLKANKPGPCLTLFESACTDERTAALTENVQLYTTAISAAAALGDHERALDLVSRMNLAGVKPNEKTLTALMGACIAGRNYGTAAKIFLTIKNPDSYAISVGLRALCLAGKFDVALELITDHRSGQKGLTGKQVMSGYNDLIQEALYSREFNVAREALSGLLQSGYIPSKLTFKAITEALNLQSDMPLTSAAMRKRIDSELSDRTFAFLLFVLDSLERRKLSVDSAFYSSILVSAAQTGGLQKRIASLLTRSRKIGNQKVLNLSETPSSSEFASSLVEWEDLFLNYSSYKEELSKSKLFPSIRVTTKDFGRVLAAEQAVVYRGGRVSLSR</sequence>
<dbReference type="NCBIfam" id="TIGR00756">
    <property type="entry name" value="PPR"/>
    <property type="match status" value="3"/>
</dbReference>
<comment type="caution">
    <text evidence="4">The sequence shown here is derived from an EMBL/GenBank/DDBJ whole genome shotgun (WGS) entry which is preliminary data.</text>
</comment>
<dbReference type="Pfam" id="PF13041">
    <property type="entry name" value="PPR_2"/>
    <property type="match status" value="2"/>
</dbReference>
<dbReference type="Pfam" id="PF13812">
    <property type="entry name" value="PPR_3"/>
    <property type="match status" value="1"/>
</dbReference>
<dbReference type="InterPro" id="IPR002885">
    <property type="entry name" value="PPR_rpt"/>
</dbReference>
<feature type="repeat" description="PPR" evidence="2">
    <location>
        <begin position="781"/>
        <end position="815"/>
    </location>
</feature>
<keyword evidence="1" id="KW-0677">Repeat</keyword>
<dbReference type="EMBL" id="JALLAZ020001027">
    <property type="protein sequence ID" value="KAL3782235.1"/>
    <property type="molecule type" value="Genomic_DNA"/>
</dbReference>
<feature type="signal peptide" evidence="3">
    <location>
        <begin position="1"/>
        <end position="20"/>
    </location>
</feature>
<evidence type="ECO:0000313" key="4">
    <source>
        <dbReference type="EMBL" id="KAL3782235.1"/>
    </source>
</evidence>
<dbReference type="AlphaFoldDB" id="A0ABD3P6Z2"/>
<proteinExistence type="predicted"/>
<protein>
    <recommendedName>
        <fullName evidence="6">PDZ domain-containing protein</fullName>
    </recommendedName>
</protein>